<dbReference type="AlphaFoldDB" id="A0A1X7MXQ2"/>
<dbReference type="InterPro" id="IPR018723">
    <property type="entry name" value="DUF2254_membrane"/>
</dbReference>
<keyword evidence="3" id="KW-1185">Reference proteome</keyword>
<reference evidence="2 3" key="1">
    <citation type="submission" date="2017-04" db="EMBL/GenBank/DDBJ databases">
        <authorList>
            <person name="Afonso C.L."/>
            <person name="Miller P.J."/>
            <person name="Scott M.A."/>
            <person name="Spackman E."/>
            <person name="Goraichik I."/>
            <person name="Dimitrov K.M."/>
            <person name="Suarez D.L."/>
            <person name="Swayne D.E."/>
        </authorList>
    </citation>
    <scope>NUCLEOTIDE SEQUENCE [LARGE SCALE GENOMIC DNA]</scope>
    <source>
        <strain evidence="2 3">LMG26642</strain>
    </source>
</reference>
<gene>
    <name evidence="2" type="ORF">SAMN04488700_1001</name>
</gene>
<dbReference type="EMBL" id="FXBJ01000002">
    <property type="protein sequence ID" value="SMH28889.1"/>
    <property type="molecule type" value="Genomic_DNA"/>
</dbReference>
<dbReference type="RefSeq" id="WP_085559199.1">
    <property type="nucleotide sequence ID" value="NZ_FOAH01000043.1"/>
</dbReference>
<keyword evidence="1" id="KW-0472">Membrane</keyword>
<dbReference type="STRING" id="1073423.SAMN04488700_1001"/>
<dbReference type="Proteomes" id="UP000193435">
    <property type="component" value="Unassembled WGS sequence"/>
</dbReference>
<feature type="transmembrane region" description="Helical" evidence="1">
    <location>
        <begin position="108"/>
        <end position="126"/>
    </location>
</feature>
<proteinExistence type="predicted"/>
<evidence type="ECO:0000313" key="2">
    <source>
        <dbReference type="EMBL" id="SMH28889.1"/>
    </source>
</evidence>
<accession>A0A1X7MXQ2</accession>
<evidence type="ECO:0000256" key="1">
    <source>
        <dbReference type="SAM" id="Phobius"/>
    </source>
</evidence>
<feature type="transmembrane region" description="Helical" evidence="1">
    <location>
        <begin position="15"/>
        <end position="40"/>
    </location>
</feature>
<sequence>MKIKQGYETIKKSIWLYPVVYSVLALLLAAIVVLLDNGYLFDMRPYLPDLLLTSASLAKSVLGVVSSAFITITTFTFSTTMVVLSVYMSEFSPRVVENFLADERTMKSFGIFVSGFIYSITCMLFIREEYLTKPILAGTIGVIYIIFGLFNFILFINSVGKYIQASNLIDRLYVQAQEVISIYKNEMSQYEIVSKAGVESQGPGLPIRVQTNGYIQIVDYDRLFEVAKKYQVTVRFNRMTGQFVTNEVVIGELLLSSESTDTQRVAEEIREHYLIGMRRSEEQDFNFSIQKMVEVALRALSPGTNDPNTAVFCINSLGLLLGELCSLKEGYVVMEEEGSEGKIYRETYDLDRLLRDTFLQIIHYGQGDVYVMLAVFQAYRHMTNEAKFTNREVIQEQAHYLFDRLLKTVHDSLEKKLIIEAYEDILKSESKF</sequence>
<dbReference type="OrthoDB" id="2955631at2"/>
<feature type="transmembrane region" description="Helical" evidence="1">
    <location>
        <begin position="61"/>
        <end position="88"/>
    </location>
</feature>
<organism evidence="2 3">
    <name type="scientific">Carnobacterium iners</name>
    <dbReference type="NCBI Taxonomy" id="1073423"/>
    <lineage>
        <taxon>Bacteria</taxon>
        <taxon>Bacillati</taxon>
        <taxon>Bacillota</taxon>
        <taxon>Bacilli</taxon>
        <taxon>Lactobacillales</taxon>
        <taxon>Carnobacteriaceae</taxon>
        <taxon>Carnobacterium</taxon>
    </lineage>
</organism>
<evidence type="ECO:0000313" key="3">
    <source>
        <dbReference type="Proteomes" id="UP000193435"/>
    </source>
</evidence>
<name>A0A1X7MXQ2_9LACT</name>
<keyword evidence="1" id="KW-0812">Transmembrane</keyword>
<protein>
    <submittedName>
        <fullName evidence="2">Uncharacterized membrane protein</fullName>
    </submittedName>
</protein>
<dbReference type="Pfam" id="PF10011">
    <property type="entry name" value="DUF2254"/>
    <property type="match status" value="1"/>
</dbReference>
<feature type="transmembrane region" description="Helical" evidence="1">
    <location>
        <begin position="135"/>
        <end position="156"/>
    </location>
</feature>
<keyword evidence="1" id="KW-1133">Transmembrane helix</keyword>